<dbReference type="InterPro" id="IPR036508">
    <property type="entry name" value="Chitin-bd_dom_sf"/>
</dbReference>
<sequence>MHKIKFIILTVLVFAVRGRADGTTSETNRQKRFLFYDEEGHLVNAYGNSLLRNFFLNPNNYPFFGALLSPFFNFLRPLNIGGVPACYMIPVSDNVIQNINKDPANQNKLVLSRKEPVIEPNALCAGRRGSFPSPKSCRAFLDCWDGWAFQQECPQGLLFSNAGFCDYADNVDCKNRMIPSSSRSTCSRDFETFRNQYNCNEFFVCVNRQPIKFKCPANLAYSERLGVCDYADNVNCRVYQADLPVEATPPPLPISTPTIPSSNVEPTIPSLPTFAPSKDMGNTFIIKNSIYNSESLIAGHEASSREDAIRQLLSSFIKVE</sequence>
<dbReference type="InParanoid" id="A0A6J1X3V6"/>
<keyword evidence="4" id="KW-1015">Disulfide bond</keyword>
<dbReference type="Gene3D" id="2.170.140.10">
    <property type="entry name" value="Chitin binding domain"/>
    <property type="match status" value="2"/>
</dbReference>
<dbReference type="InterPro" id="IPR051940">
    <property type="entry name" value="Chitin_bind-dev_reg"/>
</dbReference>
<dbReference type="PANTHER" id="PTHR23301">
    <property type="entry name" value="CHITIN BINDING PERITROPHIN-A"/>
    <property type="match status" value="1"/>
</dbReference>
<evidence type="ECO:0000256" key="6">
    <source>
        <dbReference type="SAM" id="SignalP"/>
    </source>
</evidence>
<evidence type="ECO:0000256" key="5">
    <source>
        <dbReference type="ARBA" id="ARBA00023180"/>
    </source>
</evidence>
<dbReference type="RefSeq" id="XP_026764237.2">
    <property type="nucleotide sequence ID" value="XM_026908436.3"/>
</dbReference>
<dbReference type="AlphaFoldDB" id="A0A6J1X3V6"/>
<name>A0A6J1X3V6_GALME</name>
<dbReference type="Pfam" id="PF01607">
    <property type="entry name" value="CBM_14"/>
    <property type="match status" value="2"/>
</dbReference>
<dbReference type="GO" id="GO:0005576">
    <property type="term" value="C:extracellular region"/>
    <property type="evidence" value="ECO:0007669"/>
    <property type="project" value="InterPro"/>
</dbReference>
<keyword evidence="1" id="KW-0147">Chitin-binding</keyword>
<dbReference type="GeneID" id="113522672"/>
<keyword evidence="2 6" id="KW-0732">Signal</keyword>
<feature type="signal peptide" evidence="6">
    <location>
        <begin position="1"/>
        <end position="20"/>
    </location>
</feature>
<proteinExistence type="predicted"/>
<protein>
    <submittedName>
        <fullName evidence="9">Uncharacterized protein LOC113522672</fullName>
    </submittedName>
</protein>
<keyword evidence="8" id="KW-1185">Reference proteome</keyword>
<dbReference type="PROSITE" id="PS50940">
    <property type="entry name" value="CHIT_BIND_II"/>
    <property type="match status" value="2"/>
</dbReference>
<dbReference type="KEGG" id="gmw:113522672"/>
<dbReference type="SUPFAM" id="SSF57625">
    <property type="entry name" value="Invertebrate chitin-binding proteins"/>
    <property type="match status" value="2"/>
</dbReference>
<organism evidence="8 9">
    <name type="scientific">Galleria mellonella</name>
    <name type="common">Greater wax moth</name>
    <dbReference type="NCBI Taxonomy" id="7137"/>
    <lineage>
        <taxon>Eukaryota</taxon>
        <taxon>Metazoa</taxon>
        <taxon>Ecdysozoa</taxon>
        <taxon>Arthropoda</taxon>
        <taxon>Hexapoda</taxon>
        <taxon>Insecta</taxon>
        <taxon>Pterygota</taxon>
        <taxon>Neoptera</taxon>
        <taxon>Endopterygota</taxon>
        <taxon>Lepidoptera</taxon>
        <taxon>Glossata</taxon>
        <taxon>Ditrysia</taxon>
        <taxon>Pyraloidea</taxon>
        <taxon>Pyralidae</taxon>
        <taxon>Galleriinae</taxon>
        <taxon>Galleria</taxon>
    </lineage>
</organism>
<dbReference type="SMART" id="SM00494">
    <property type="entry name" value="ChtBD2"/>
    <property type="match status" value="2"/>
</dbReference>
<evidence type="ECO:0000256" key="2">
    <source>
        <dbReference type="ARBA" id="ARBA00022729"/>
    </source>
</evidence>
<evidence type="ECO:0000256" key="4">
    <source>
        <dbReference type="ARBA" id="ARBA00023157"/>
    </source>
</evidence>
<dbReference type="GO" id="GO:0008061">
    <property type="term" value="F:chitin binding"/>
    <property type="evidence" value="ECO:0007669"/>
    <property type="project" value="UniProtKB-KW"/>
</dbReference>
<evidence type="ECO:0000256" key="1">
    <source>
        <dbReference type="ARBA" id="ARBA00022669"/>
    </source>
</evidence>
<feature type="domain" description="Chitin-binding type-2" evidence="7">
    <location>
        <begin position="121"/>
        <end position="175"/>
    </location>
</feature>
<gene>
    <name evidence="9" type="primary">LOC113522672</name>
</gene>
<evidence type="ECO:0000313" key="9">
    <source>
        <dbReference type="RefSeq" id="XP_026764237.2"/>
    </source>
</evidence>
<evidence type="ECO:0000256" key="3">
    <source>
        <dbReference type="ARBA" id="ARBA00022737"/>
    </source>
</evidence>
<dbReference type="PANTHER" id="PTHR23301:SF107">
    <property type="entry name" value="LD20793P"/>
    <property type="match status" value="1"/>
</dbReference>
<keyword evidence="3" id="KW-0677">Repeat</keyword>
<feature type="domain" description="Chitin-binding type-2" evidence="7">
    <location>
        <begin position="183"/>
        <end position="238"/>
    </location>
</feature>
<evidence type="ECO:0000259" key="7">
    <source>
        <dbReference type="PROSITE" id="PS50940"/>
    </source>
</evidence>
<dbReference type="InterPro" id="IPR002557">
    <property type="entry name" value="Chitin-bd_dom"/>
</dbReference>
<accession>A0A6J1X3V6</accession>
<dbReference type="Proteomes" id="UP001652740">
    <property type="component" value="Unplaced"/>
</dbReference>
<evidence type="ECO:0000313" key="8">
    <source>
        <dbReference type="Proteomes" id="UP001652740"/>
    </source>
</evidence>
<feature type="chain" id="PRO_5046611334" evidence="6">
    <location>
        <begin position="21"/>
        <end position="320"/>
    </location>
</feature>
<keyword evidence="5" id="KW-0325">Glycoprotein</keyword>
<reference evidence="9" key="1">
    <citation type="submission" date="2025-08" db="UniProtKB">
        <authorList>
            <consortium name="RefSeq"/>
        </authorList>
    </citation>
    <scope>IDENTIFICATION</scope>
    <source>
        <tissue evidence="9">Whole larvae</tissue>
    </source>
</reference>